<gene>
    <name evidence="2" type="ORF">CR159_11255</name>
</gene>
<evidence type="ECO:0008006" key="4">
    <source>
        <dbReference type="Google" id="ProtNLM"/>
    </source>
</evidence>
<name>A0A2N4U4C5_9BURK</name>
<proteinExistence type="inferred from homology"/>
<dbReference type="OrthoDB" id="8648755at2"/>
<dbReference type="PIRSF" id="PIRSF017082">
    <property type="entry name" value="YflP"/>
    <property type="match status" value="1"/>
</dbReference>
<dbReference type="Pfam" id="PF03401">
    <property type="entry name" value="TctC"/>
    <property type="match status" value="1"/>
</dbReference>
<dbReference type="InterPro" id="IPR042100">
    <property type="entry name" value="Bug_dom1"/>
</dbReference>
<dbReference type="PANTHER" id="PTHR42928:SF5">
    <property type="entry name" value="BLR1237 PROTEIN"/>
    <property type="match status" value="1"/>
</dbReference>
<dbReference type="Proteomes" id="UP000234190">
    <property type="component" value="Unassembled WGS sequence"/>
</dbReference>
<protein>
    <recommendedName>
        <fullName evidence="4">Tripartite-type tricarboxylate transporter, receptor component TctC</fullName>
    </recommendedName>
</protein>
<organism evidence="2 3">
    <name type="scientific">Pollutimonas subterranea</name>
    <dbReference type="NCBI Taxonomy" id="2045210"/>
    <lineage>
        <taxon>Bacteria</taxon>
        <taxon>Pseudomonadati</taxon>
        <taxon>Pseudomonadota</taxon>
        <taxon>Betaproteobacteria</taxon>
        <taxon>Burkholderiales</taxon>
        <taxon>Alcaligenaceae</taxon>
        <taxon>Pollutimonas</taxon>
    </lineage>
</organism>
<dbReference type="EMBL" id="PDNW01000008">
    <property type="protein sequence ID" value="PLC49857.1"/>
    <property type="molecule type" value="Genomic_DNA"/>
</dbReference>
<evidence type="ECO:0000313" key="3">
    <source>
        <dbReference type="Proteomes" id="UP000234190"/>
    </source>
</evidence>
<comment type="similarity">
    <text evidence="1">Belongs to the UPF0065 (bug) family.</text>
</comment>
<evidence type="ECO:0000256" key="1">
    <source>
        <dbReference type="ARBA" id="ARBA00006987"/>
    </source>
</evidence>
<dbReference type="SUPFAM" id="SSF53850">
    <property type="entry name" value="Periplasmic binding protein-like II"/>
    <property type="match status" value="1"/>
</dbReference>
<dbReference type="RefSeq" id="WP_102074049.1">
    <property type="nucleotide sequence ID" value="NZ_PDNW01000008.1"/>
</dbReference>
<dbReference type="Gene3D" id="3.40.190.10">
    <property type="entry name" value="Periplasmic binding protein-like II"/>
    <property type="match status" value="1"/>
</dbReference>
<dbReference type="AlphaFoldDB" id="A0A2N4U4C5"/>
<dbReference type="CDD" id="cd13578">
    <property type="entry name" value="PBP2_Bug27"/>
    <property type="match status" value="1"/>
</dbReference>
<evidence type="ECO:0000313" key="2">
    <source>
        <dbReference type="EMBL" id="PLC49857.1"/>
    </source>
</evidence>
<comment type="caution">
    <text evidence="2">The sequence shown here is derived from an EMBL/GenBank/DDBJ whole genome shotgun (WGS) entry which is preliminary data.</text>
</comment>
<accession>A0A2N4U4C5</accession>
<keyword evidence="3" id="KW-1185">Reference proteome</keyword>
<dbReference type="Gene3D" id="3.40.190.150">
    <property type="entry name" value="Bordetella uptake gene, domain 1"/>
    <property type="match status" value="1"/>
</dbReference>
<dbReference type="InterPro" id="IPR005064">
    <property type="entry name" value="BUG"/>
</dbReference>
<dbReference type="PANTHER" id="PTHR42928">
    <property type="entry name" value="TRICARBOXYLATE-BINDING PROTEIN"/>
    <property type="match status" value="1"/>
</dbReference>
<reference evidence="2 3" key="1">
    <citation type="submission" date="2017-10" db="EMBL/GenBank/DDBJ databases">
        <title>Two draft genome sequences of Pusillimonas sp. strains isolated from a nitrate- and radionuclide-contaminated groundwater in Russia.</title>
        <authorList>
            <person name="Grouzdev D.S."/>
            <person name="Tourova T.P."/>
            <person name="Goeva M.A."/>
            <person name="Babich T.L."/>
            <person name="Sokolova D.S."/>
            <person name="Abdullin R."/>
            <person name="Poltaraus A.B."/>
            <person name="Toshchakov S.V."/>
            <person name="Nazina T.N."/>
        </authorList>
    </citation>
    <scope>NUCLEOTIDE SEQUENCE [LARGE SCALE GENOMIC DNA]</scope>
    <source>
        <strain evidence="2 3">JR1/69-3-13</strain>
    </source>
</reference>
<sequence>MPAILRFRFSWKSSNQQKNNKQKSILEPTPGGEYMLWKTRFVKLAAFSIGVGFGSMAVAQQAVKIEQPVKVIVPFSPGALIDLIARIYSDELSKKIGQPVVVENRPGAGGTVGTQRLLNEKPDSNTLLFVSSSYAVAPSVQKNLPYDTEKDLSGVIQIAYSPTLLVVNSKSPYKNLQDLITAGKKQDSHLNYGSAGMNSATDLVGRYFTQQTGTTITHIPYKGVQEGVSEVVAGRIDVSFPPIALALPFIKSGQLRALGVTSMERSESLPDVPTLHEQGVKDFDYAIWYGVIMNGRTDASVKAYFAQQLEEINKDPNVRKQLESQGLVPKSVQLTDFDKYISGEIKKFGSIVTPVP</sequence>